<accession>A0A382YJS2</accession>
<evidence type="ECO:0000313" key="1">
    <source>
        <dbReference type="EMBL" id="SVD83513.1"/>
    </source>
</evidence>
<gene>
    <name evidence="1" type="ORF">METZ01_LOCUS436367</name>
</gene>
<protein>
    <submittedName>
        <fullName evidence="1">Uncharacterized protein</fullName>
    </submittedName>
</protein>
<dbReference type="EMBL" id="UINC01176403">
    <property type="protein sequence ID" value="SVD83513.1"/>
    <property type="molecule type" value="Genomic_DNA"/>
</dbReference>
<dbReference type="AlphaFoldDB" id="A0A382YJS2"/>
<sequence>KDVGFLSIWPFPELKDKFGAFCPLRGNIWDVYIGL</sequence>
<organism evidence="1">
    <name type="scientific">marine metagenome</name>
    <dbReference type="NCBI Taxonomy" id="408172"/>
    <lineage>
        <taxon>unclassified sequences</taxon>
        <taxon>metagenomes</taxon>
        <taxon>ecological metagenomes</taxon>
    </lineage>
</organism>
<reference evidence="1" key="1">
    <citation type="submission" date="2018-05" db="EMBL/GenBank/DDBJ databases">
        <authorList>
            <person name="Lanie J.A."/>
            <person name="Ng W.-L."/>
            <person name="Kazmierczak K.M."/>
            <person name="Andrzejewski T.M."/>
            <person name="Davidsen T.M."/>
            <person name="Wayne K.J."/>
            <person name="Tettelin H."/>
            <person name="Glass J.I."/>
            <person name="Rusch D."/>
            <person name="Podicherti R."/>
            <person name="Tsui H.-C.T."/>
            <person name="Winkler M.E."/>
        </authorList>
    </citation>
    <scope>NUCLEOTIDE SEQUENCE</scope>
</reference>
<name>A0A382YJS2_9ZZZZ</name>
<feature type="non-terminal residue" evidence="1">
    <location>
        <position position="1"/>
    </location>
</feature>
<proteinExistence type="predicted"/>